<protein>
    <submittedName>
        <fullName evidence="1">Uncharacterized protein</fullName>
    </submittedName>
</protein>
<evidence type="ECO:0000313" key="2">
    <source>
        <dbReference type="Proteomes" id="UP001152888"/>
    </source>
</evidence>
<gene>
    <name evidence="1" type="ORF">ACAOBT_LOCUS9242</name>
</gene>
<dbReference type="EMBL" id="CAKOFQ010006781">
    <property type="protein sequence ID" value="CAH1971054.1"/>
    <property type="molecule type" value="Genomic_DNA"/>
</dbReference>
<organism evidence="1 2">
    <name type="scientific">Acanthoscelides obtectus</name>
    <name type="common">Bean weevil</name>
    <name type="synonym">Bruchus obtectus</name>
    <dbReference type="NCBI Taxonomy" id="200917"/>
    <lineage>
        <taxon>Eukaryota</taxon>
        <taxon>Metazoa</taxon>
        <taxon>Ecdysozoa</taxon>
        <taxon>Arthropoda</taxon>
        <taxon>Hexapoda</taxon>
        <taxon>Insecta</taxon>
        <taxon>Pterygota</taxon>
        <taxon>Neoptera</taxon>
        <taxon>Endopterygota</taxon>
        <taxon>Coleoptera</taxon>
        <taxon>Polyphaga</taxon>
        <taxon>Cucujiformia</taxon>
        <taxon>Chrysomeloidea</taxon>
        <taxon>Chrysomelidae</taxon>
        <taxon>Bruchinae</taxon>
        <taxon>Bruchini</taxon>
        <taxon>Acanthoscelides</taxon>
    </lineage>
</organism>
<evidence type="ECO:0000313" key="1">
    <source>
        <dbReference type="EMBL" id="CAH1971054.1"/>
    </source>
</evidence>
<keyword evidence="2" id="KW-1185">Reference proteome</keyword>
<proteinExistence type="predicted"/>
<sequence>MCTARRYSSLCQGRRPIVAPSANGAVTTQQYPFVTGRGSPKFVVSYAAFLMAATFSTPSTPQAESVNQKHMHLPQLLSHKYTKTKIHISITELHVNSIK</sequence>
<dbReference type="Proteomes" id="UP001152888">
    <property type="component" value="Unassembled WGS sequence"/>
</dbReference>
<comment type="caution">
    <text evidence="1">The sequence shown here is derived from an EMBL/GenBank/DDBJ whole genome shotgun (WGS) entry which is preliminary data.</text>
</comment>
<accession>A0A9P0KDM9</accession>
<reference evidence="1" key="1">
    <citation type="submission" date="2022-03" db="EMBL/GenBank/DDBJ databases">
        <authorList>
            <person name="Sayadi A."/>
        </authorList>
    </citation>
    <scope>NUCLEOTIDE SEQUENCE</scope>
</reference>
<name>A0A9P0KDM9_ACAOB</name>
<dbReference type="AlphaFoldDB" id="A0A9P0KDM9"/>